<keyword evidence="3" id="KW-1133">Transmembrane helix</keyword>
<dbReference type="InterPro" id="IPR016187">
    <property type="entry name" value="CTDL_fold"/>
</dbReference>
<keyword evidence="2" id="KW-1015">Disulfide bond</keyword>
<accession>A0A8C6UK73</accession>
<name>A0A8C6UK73_9GOBI</name>
<sequence length="232" mass="26919">MEAQYHQFEVRSAEDTSIMLQKGRKNIVVYVLYSVLLLLLFILLGITGVKFSLLSEDINEIKLKLTQPNSQHFAPSSSHAEKSVQLVLLTKITPVRGKCREEWVSYENSCYFLSTTKANWSAAETHCQNHQGHLLVINNVEELDYISKIAILMENYWIGLVERQNEGHWSWVDGSDYSSMEKFWDRGQPDDWDYRENGEDCGQIHAAAKRKRRMWNDADCGIAYRYICESKI</sequence>
<evidence type="ECO:0000259" key="4">
    <source>
        <dbReference type="PROSITE" id="PS50041"/>
    </source>
</evidence>
<dbReference type="PROSITE" id="PS50041">
    <property type="entry name" value="C_TYPE_LECTIN_2"/>
    <property type="match status" value="1"/>
</dbReference>
<dbReference type="Proteomes" id="UP000694523">
    <property type="component" value="Unplaced"/>
</dbReference>
<dbReference type="GO" id="GO:0030246">
    <property type="term" value="F:carbohydrate binding"/>
    <property type="evidence" value="ECO:0007669"/>
    <property type="project" value="UniProtKB-KW"/>
</dbReference>
<keyword evidence="3" id="KW-0812">Transmembrane</keyword>
<dbReference type="PANTHER" id="PTHR22803">
    <property type="entry name" value="MANNOSE, PHOSPHOLIPASE, LECTIN RECEPTOR RELATED"/>
    <property type="match status" value="1"/>
</dbReference>
<dbReference type="Gene3D" id="3.10.100.10">
    <property type="entry name" value="Mannose-Binding Protein A, subunit A"/>
    <property type="match status" value="1"/>
</dbReference>
<dbReference type="SUPFAM" id="SSF56436">
    <property type="entry name" value="C-type lectin-like"/>
    <property type="match status" value="1"/>
</dbReference>
<dbReference type="Ensembl" id="ENSNMLT00000041684.1">
    <property type="protein sequence ID" value="ENSNMLP00000037433.1"/>
    <property type="gene ID" value="ENSNMLG00000023165.1"/>
</dbReference>
<dbReference type="InterPro" id="IPR033989">
    <property type="entry name" value="CD209-like_CTLD"/>
</dbReference>
<dbReference type="SMART" id="SM00034">
    <property type="entry name" value="CLECT"/>
    <property type="match status" value="1"/>
</dbReference>
<dbReference type="PROSITE" id="PS00615">
    <property type="entry name" value="C_TYPE_LECTIN_1"/>
    <property type="match status" value="1"/>
</dbReference>
<dbReference type="Pfam" id="PF00059">
    <property type="entry name" value="Lectin_C"/>
    <property type="match status" value="1"/>
</dbReference>
<dbReference type="CDD" id="cd03590">
    <property type="entry name" value="CLECT_DC-SIGN_like"/>
    <property type="match status" value="1"/>
</dbReference>
<protein>
    <submittedName>
        <fullName evidence="5">Asialoglycoprotein receptor-like 1</fullName>
    </submittedName>
</protein>
<keyword evidence="1" id="KW-0430">Lectin</keyword>
<dbReference type="InterPro" id="IPR016186">
    <property type="entry name" value="C-type_lectin-like/link_sf"/>
</dbReference>
<dbReference type="InterPro" id="IPR001304">
    <property type="entry name" value="C-type_lectin-like"/>
</dbReference>
<evidence type="ECO:0000256" key="1">
    <source>
        <dbReference type="ARBA" id="ARBA00022734"/>
    </source>
</evidence>
<organism evidence="5 6">
    <name type="scientific">Neogobius melanostomus</name>
    <name type="common">round goby</name>
    <dbReference type="NCBI Taxonomy" id="47308"/>
    <lineage>
        <taxon>Eukaryota</taxon>
        <taxon>Metazoa</taxon>
        <taxon>Chordata</taxon>
        <taxon>Craniata</taxon>
        <taxon>Vertebrata</taxon>
        <taxon>Euteleostomi</taxon>
        <taxon>Actinopterygii</taxon>
        <taxon>Neopterygii</taxon>
        <taxon>Teleostei</taxon>
        <taxon>Neoteleostei</taxon>
        <taxon>Acanthomorphata</taxon>
        <taxon>Gobiaria</taxon>
        <taxon>Gobiiformes</taxon>
        <taxon>Gobioidei</taxon>
        <taxon>Gobiidae</taxon>
        <taxon>Benthophilinae</taxon>
        <taxon>Neogobiini</taxon>
        <taxon>Neogobius</taxon>
    </lineage>
</organism>
<keyword evidence="6" id="KW-1185">Reference proteome</keyword>
<proteinExistence type="predicted"/>
<reference evidence="5" key="2">
    <citation type="submission" date="2025-09" db="UniProtKB">
        <authorList>
            <consortium name="Ensembl"/>
        </authorList>
    </citation>
    <scope>IDENTIFICATION</scope>
</reference>
<evidence type="ECO:0000313" key="6">
    <source>
        <dbReference type="Proteomes" id="UP000694523"/>
    </source>
</evidence>
<evidence type="ECO:0000313" key="5">
    <source>
        <dbReference type="Ensembl" id="ENSNMLP00000037433.1"/>
    </source>
</evidence>
<reference evidence="5" key="1">
    <citation type="submission" date="2025-08" db="UniProtKB">
        <authorList>
            <consortium name="Ensembl"/>
        </authorList>
    </citation>
    <scope>IDENTIFICATION</scope>
</reference>
<dbReference type="InterPro" id="IPR018378">
    <property type="entry name" value="C-type_lectin_CS"/>
</dbReference>
<feature type="transmembrane region" description="Helical" evidence="3">
    <location>
        <begin position="27"/>
        <end position="49"/>
    </location>
</feature>
<dbReference type="InterPro" id="IPR050111">
    <property type="entry name" value="C-type_lectin/snaclec_domain"/>
</dbReference>
<evidence type="ECO:0000256" key="3">
    <source>
        <dbReference type="SAM" id="Phobius"/>
    </source>
</evidence>
<feature type="domain" description="C-type lectin" evidence="4">
    <location>
        <begin position="106"/>
        <end position="229"/>
    </location>
</feature>
<keyword evidence="3" id="KW-0472">Membrane</keyword>
<evidence type="ECO:0000256" key="2">
    <source>
        <dbReference type="ARBA" id="ARBA00023157"/>
    </source>
</evidence>
<dbReference type="AlphaFoldDB" id="A0A8C6UK73"/>